<dbReference type="GO" id="GO:0005886">
    <property type="term" value="C:plasma membrane"/>
    <property type="evidence" value="ECO:0007669"/>
    <property type="project" value="UniProtKB-SubCell"/>
</dbReference>
<evidence type="ECO:0000256" key="11">
    <source>
        <dbReference type="PIRSR" id="PIRSR006268-2"/>
    </source>
</evidence>
<keyword evidence="12" id="KW-0472">Membrane</keyword>
<dbReference type="GO" id="GO:0046872">
    <property type="term" value="F:metal ion binding"/>
    <property type="evidence" value="ECO:0007669"/>
    <property type="project" value="UniProtKB-UniRule"/>
</dbReference>
<keyword evidence="12" id="KW-1003">Cell membrane</keyword>
<dbReference type="EMBL" id="BQKB01000055">
    <property type="protein sequence ID" value="GJM53984.1"/>
    <property type="molecule type" value="Genomic_DNA"/>
</dbReference>
<dbReference type="SUPFAM" id="SSF143631">
    <property type="entry name" value="ApbE-like"/>
    <property type="match status" value="1"/>
</dbReference>
<comment type="catalytic activity">
    <reaction evidence="9 10 12">
        <text>L-threonyl-[protein] + FAD = FMN-L-threonyl-[protein] + AMP + H(+)</text>
        <dbReference type="Rhea" id="RHEA:36847"/>
        <dbReference type="Rhea" id="RHEA-COMP:11060"/>
        <dbReference type="Rhea" id="RHEA-COMP:11061"/>
        <dbReference type="ChEBI" id="CHEBI:15378"/>
        <dbReference type="ChEBI" id="CHEBI:30013"/>
        <dbReference type="ChEBI" id="CHEBI:57692"/>
        <dbReference type="ChEBI" id="CHEBI:74257"/>
        <dbReference type="ChEBI" id="CHEBI:456215"/>
        <dbReference type="EC" id="2.7.1.180"/>
    </reaction>
</comment>
<evidence type="ECO:0000313" key="13">
    <source>
        <dbReference type="EMBL" id="GJM51476.1"/>
    </source>
</evidence>
<keyword evidence="12" id="KW-0997">Cell inner membrane</keyword>
<organism evidence="13 15">
    <name type="scientific">Capnocytophaga catalasegens</name>
    <dbReference type="NCBI Taxonomy" id="1004260"/>
    <lineage>
        <taxon>Bacteria</taxon>
        <taxon>Pseudomonadati</taxon>
        <taxon>Bacteroidota</taxon>
        <taxon>Flavobacteriia</taxon>
        <taxon>Flavobacteriales</taxon>
        <taxon>Flavobacteriaceae</taxon>
        <taxon>Capnocytophaga</taxon>
    </lineage>
</organism>
<evidence type="ECO:0000256" key="3">
    <source>
        <dbReference type="ARBA" id="ARBA00022630"/>
    </source>
</evidence>
<evidence type="ECO:0000256" key="8">
    <source>
        <dbReference type="ARBA" id="ARBA00031306"/>
    </source>
</evidence>
<dbReference type="EC" id="2.7.1.180" evidence="1 10"/>
<dbReference type="RefSeq" id="WP_264845120.1">
    <property type="nucleotide sequence ID" value="NZ_BPMA01000004.1"/>
</dbReference>
<keyword evidence="12" id="KW-0449">Lipoprotein</keyword>
<evidence type="ECO:0000256" key="10">
    <source>
        <dbReference type="PIRNR" id="PIRNR006268"/>
    </source>
</evidence>
<dbReference type="Proteomes" id="UP001208692">
    <property type="component" value="Unassembled WGS sequence"/>
</dbReference>
<keyword evidence="4 10" id="KW-0808">Transferase</keyword>
<keyword evidence="16" id="KW-1185">Reference proteome</keyword>
<protein>
    <recommendedName>
        <fullName evidence="2 10">FAD:protein FMN transferase</fullName>
        <ecNumber evidence="1 10">2.7.1.180</ecNumber>
    </recommendedName>
    <alternativeName>
        <fullName evidence="8 10">Flavin transferase</fullName>
    </alternativeName>
</protein>
<dbReference type="PANTHER" id="PTHR30040:SF2">
    <property type="entry name" value="FAD:PROTEIN FMN TRANSFERASE"/>
    <property type="match status" value="1"/>
</dbReference>
<comment type="caution">
    <text evidence="13">The sequence shown here is derived from an EMBL/GenBank/DDBJ whole genome shotgun (WGS) entry which is preliminary data.</text>
</comment>
<feature type="binding site" evidence="11">
    <location>
        <position position="289"/>
    </location>
    <ligand>
        <name>Mg(2+)</name>
        <dbReference type="ChEBI" id="CHEBI:18420"/>
    </ligand>
</feature>
<name>A0AAV5AW41_9FLAO</name>
<feature type="binding site" evidence="11">
    <location>
        <position position="285"/>
    </location>
    <ligand>
        <name>Mg(2+)</name>
        <dbReference type="ChEBI" id="CHEBI:18420"/>
    </ligand>
</feature>
<evidence type="ECO:0000313" key="15">
    <source>
        <dbReference type="Proteomes" id="UP001207736"/>
    </source>
</evidence>
<dbReference type="PROSITE" id="PS51257">
    <property type="entry name" value="PROKAR_LIPOPROTEIN"/>
    <property type="match status" value="1"/>
</dbReference>
<evidence type="ECO:0000313" key="16">
    <source>
        <dbReference type="Proteomes" id="UP001208692"/>
    </source>
</evidence>
<dbReference type="InterPro" id="IPR024932">
    <property type="entry name" value="ApbE"/>
</dbReference>
<dbReference type="PANTHER" id="PTHR30040">
    <property type="entry name" value="THIAMINE BIOSYNTHESIS LIPOPROTEIN APBE"/>
    <property type="match status" value="1"/>
</dbReference>
<dbReference type="Gene3D" id="3.10.520.10">
    <property type="entry name" value="ApbE-like domains"/>
    <property type="match status" value="1"/>
</dbReference>
<evidence type="ECO:0000256" key="2">
    <source>
        <dbReference type="ARBA" id="ARBA00016337"/>
    </source>
</evidence>
<dbReference type="Pfam" id="PF02424">
    <property type="entry name" value="ApbE"/>
    <property type="match status" value="1"/>
</dbReference>
<dbReference type="PIRSF" id="PIRSF006268">
    <property type="entry name" value="ApbE"/>
    <property type="match status" value="1"/>
</dbReference>
<evidence type="ECO:0000313" key="14">
    <source>
        <dbReference type="EMBL" id="GJM53984.1"/>
    </source>
</evidence>
<dbReference type="GO" id="GO:0016740">
    <property type="term" value="F:transferase activity"/>
    <property type="evidence" value="ECO:0007669"/>
    <property type="project" value="UniProtKB-UniRule"/>
</dbReference>
<evidence type="ECO:0000256" key="1">
    <source>
        <dbReference type="ARBA" id="ARBA00011955"/>
    </source>
</evidence>
<keyword evidence="7 10" id="KW-0460">Magnesium</keyword>
<dbReference type="EMBL" id="BQKA01000058">
    <property type="protein sequence ID" value="GJM51476.1"/>
    <property type="molecule type" value="Genomic_DNA"/>
</dbReference>
<dbReference type="InterPro" id="IPR003374">
    <property type="entry name" value="ApbE-like_sf"/>
</dbReference>
<dbReference type="AlphaFoldDB" id="A0AAV5AW41"/>
<evidence type="ECO:0000256" key="5">
    <source>
        <dbReference type="ARBA" id="ARBA00022723"/>
    </source>
</evidence>
<dbReference type="Proteomes" id="UP001207736">
    <property type="component" value="Unassembled WGS sequence"/>
</dbReference>
<evidence type="ECO:0000256" key="12">
    <source>
        <dbReference type="RuleBase" id="RU363002"/>
    </source>
</evidence>
<reference evidence="13 16" key="1">
    <citation type="submission" date="2021-11" db="EMBL/GenBank/DDBJ databases">
        <title>Draft genome sequence of Capnocytophaga sp. strain KC07075 isolated from cat oral cavity.</title>
        <authorList>
            <person name="Suzuki M."/>
            <person name="Imaoka K."/>
            <person name="Kimura M."/>
            <person name="Morikawa S."/>
            <person name="Maeda K."/>
        </authorList>
    </citation>
    <scope>NUCLEOTIDE SEQUENCE</scope>
    <source>
        <strain evidence="13">KC07075</strain>
        <strain evidence="14 16">KC07079</strain>
    </source>
</reference>
<keyword evidence="6 10" id="KW-0274">FAD</keyword>
<evidence type="ECO:0000256" key="9">
    <source>
        <dbReference type="ARBA" id="ARBA00048540"/>
    </source>
</evidence>
<accession>A0AAV5AW41</accession>
<comment type="subcellular location">
    <subcellularLocation>
        <location evidence="12">Cell inner membrane</location>
        <topology evidence="12">Lipid-anchor</topology>
        <orientation evidence="12">Periplasmic side</orientation>
    </subcellularLocation>
</comment>
<feature type="binding site" evidence="11">
    <location>
        <position position="165"/>
    </location>
    <ligand>
        <name>Mg(2+)</name>
        <dbReference type="ChEBI" id="CHEBI:18420"/>
    </ligand>
</feature>
<evidence type="ECO:0000256" key="7">
    <source>
        <dbReference type="ARBA" id="ARBA00022842"/>
    </source>
</evidence>
<sequence>MKYYFYLIVSFFIIISCQSNKETIYIIHGEAQGSTYAITYIDTKETIVKREVDSILEVIDLSMSTYRDDSIISKINANDSIIADNHFRKVLETSQNIYKESNGYFDPSIGILIDAWGFGRKEKHQVPTQQVIDSLLLYIGMDKVYIDNNNFVHKKTPYLHLNFNAIAQGYTCDVIANYFKQKGIINFIVEVGGEMVISGRNTIKNKKWTIGIDNPLQETNNKREIIETIELENVALATSGNYRKVWTDSISGKKYVHTLNPKTGYPEQSNLLSVTVIAPTAIQSDGYATTFMALGLEKSKELLNSKPELKVLFMYQNSSNKDKIITERYNFNN</sequence>
<comment type="function">
    <text evidence="12">Flavin transferase that catalyzes the transfer of the FMN moiety of FAD and its covalent binding to the hydroxyl group of a threonine residue in a target flavoprotein.</text>
</comment>
<gene>
    <name evidence="13" type="ORF">RCZ15_24490</name>
    <name evidence="14" type="ORF">RCZ16_23000</name>
</gene>
<proteinExistence type="inferred from homology"/>
<comment type="cofactor">
    <cofactor evidence="11">
        <name>Mg(2+)</name>
        <dbReference type="ChEBI" id="CHEBI:18420"/>
    </cofactor>
    <cofactor evidence="11">
        <name>Mn(2+)</name>
        <dbReference type="ChEBI" id="CHEBI:29035"/>
    </cofactor>
    <text evidence="11">Magnesium. Can also use manganese.</text>
</comment>
<evidence type="ECO:0000256" key="4">
    <source>
        <dbReference type="ARBA" id="ARBA00022679"/>
    </source>
</evidence>
<comment type="similarity">
    <text evidence="10 12">Belongs to the ApbE family.</text>
</comment>
<keyword evidence="3 10" id="KW-0285">Flavoprotein</keyword>
<evidence type="ECO:0000256" key="6">
    <source>
        <dbReference type="ARBA" id="ARBA00022827"/>
    </source>
</evidence>
<keyword evidence="5 10" id="KW-0479">Metal-binding</keyword>